<proteinExistence type="predicted"/>
<gene>
    <name evidence="4" type="ORF">LXT12_14920</name>
</gene>
<keyword evidence="5" id="KW-1185">Reference proteome</keyword>
<dbReference type="InterPro" id="IPR050708">
    <property type="entry name" value="T6SS_VgrG/RHS"/>
</dbReference>
<dbReference type="Gene3D" id="2.180.10.10">
    <property type="entry name" value="RHS repeat-associated core"/>
    <property type="match status" value="1"/>
</dbReference>
<feature type="compositionally biased region" description="Basic and acidic residues" evidence="2">
    <location>
        <begin position="358"/>
        <end position="372"/>
    </location>
</feature>
<evidence type="ECO:0000256" key="1">
    <source>
        <dbReference type="ARBA" id="ARBA00022737"/>
    </source>
</evidence>
<dbReference type="NCBIfam" id="TIGR03696">
    <property type="entry name" value="Rhs_assc_core"/>
    <property type="match status" value="1"/>
</dbReference>
<evidence type="ECO:0000256" key="2">
    <source>
        <dbReference type="SAM" id="MobiDB-lite"/>
    </source>
</evidence>
<keyword evidence="4" id="KW-0540">Nuclease</keyword>
<name>A0ABS8XHW4_9BURK</name>
<dbReference type="PANTHER" id="PTHR32305">
    <property type="match status" value="1"/>
</dbReference>
<dbReference type="RefSeq" id="WP_233392989.1">
    <property type="nucleotide sequence ID" value="NZ_JAJTWT010000006.1"/>
</dbReference>
<dbReference type="CDD" id="cd00085">
    <property type="entry name" value="HNHc"/>
    <property type="match status" value="1"/>
</dbReference>
<dbReference type="InterPro" id="IPR056823">
    <property type="entry name" value="TEN-like_YD-shell"/>
</dbReference>
<keyword evidence="4" id="KW-0378">Hydrolase</keyword>
<evidence type="ECO:0000259" key="3">
    <source>
        <dbReference type="SMART" id="SM00507"/>
    </source>
</evidence>
<feature type="domain" description="HNH nuclease" evidence="3">
    <location>
        <begin position="371"/>
        <end position="420"/>
    </location>
</feature>
<dbReference type="Gene3D" id="1.10.30.50">
    <property type="match status" value="1"/>
</dbReference>
<feature type="compositionally biased region" description="Polar residues" evidence="2">
    <location>
        <begin position="403"/>
        <end position="413"/>
    </location>
</feature>
<dbReference type="Proteomes" id="UP001201463">
    <property type="component" value="Unassembled WGS sequence"/>
</dbReference>
<keyword evidence="4" id="KW-0255">Endonuclease</keyword>
<dbReference type="PANTHER" id="PTHR32305:SF15">
    <property type="entry name" value="PROTEIN RHSA-RELATED"/>
    <property type="match status" value="1"/>
</dbReference>
<evidence type="ECO:0000313" key="5">
    <source>
        <dbReference type="Proteomes" id="UP001201463"/>
    </source>
</evidence>
<evidence type="ECO:0000313" key="4">
    <source>
        <dbReference type="EMBL" id="MCE4538542.1"/>
    </source>
</evidence>
<keyword evidence="1" id="KW-0677">Repeat</keyword>
<dbReference type="SMART" id="SM00507">
    <property type="entry name" value="HNHc"/>
    <property type="match status" value="1"/>
</dbReference>
<accession>A0ABS8XHW4</accession>
<protein>
    <submittedName>
        <fullName evidence="4">HNH endonuclease</fullName>
    </submittedName>
</protein>
<reference evidence="4 5" key="1">
    <citation type="submission" date="2021-12" db="EMBL/GenBank/DDBJ databases">
        <title>Genome seq of p7.</title>
        <authorList>
            <person name="Seo T."/>
        </authorList>
    </citation>
    <scope>NUCLEOTIDE SEQUENCE [LARGE SCALE GENOMIC DNA]</scope>
    <source>
        <strain evidence="4 5">P7</strain>
    </source>
</reference>
<dbReference type="InterPro" id="IPR003615">
    <property type="entry name" value="HNH_nuc"/>
</dbReference>
<organism evidence="4 5">
    <name type="scientific">Pelomonas caseinilytica</name>
    <dbReference type="NCBI Taxonomy" id="2906763"/>
    <lineage>
        <taxon>Bacteria</taxon>
        <taxon>Pseudomonadati</taxon>
        <taxon>Pseudomonadota</taxon>
        <taxon>Betaproteobacteria</taxon>
        <taxon>Burkholderiales</taxon>
        <taxon>Sphaerotilaceae</taxon>
        <taxon>Roseateles</taxon>
    </lineage>
</organism>
<dbReference type="EMBL" id="JAJTWT010000006">
    <property type="protein sequence ID" value="MCE4538542.1"/>
    <property type="molecule type" value="Genomic_DNA"/>
</dbReference>
<dbReference type="InterPro" id="IPR022385">
    <property type="entry name" value="Rhs_assc_core"/>
</dbReference>
<dbReference type="Pfam" id="PF13395">
    <property type="entry name" value="HNH_4"/>
    <property type="match status" value="1"/>
</dbReference>
<dbReference type="Pfam" id="PF25023">
    <property type="entry name" value="TEN_YD-shell"/>
    <property type="match status" value="1"/>
</dbReference>
<sequence>MGYDDLDRLTSTSAPNVWGSATYAYDPVDNLRAATVGSRASTFNFDANNQLASATTNGSTTTYGFDARGNLTAKGGQTFGFDLGNRLSWSSQGGSYAYDGLGRRIRIASSDGSTRIQVYSQAGQLLWATSSGGPRPASTTGYIYLGGKQIAEIDSVAGPQYVHTDALGSPVAHTNGSGGLLNRARFEPYGYVAAGTKPSAGTSVIGFTGHVQDAETDLVYMQQRYYDPIAGRFLSVDPVVTDANTGKLFGRYTYVDNNPYAKIDPDGREPGEVAYGVGARLVFSKENAQILAEVEASVGNTRAAGAIAAGQALKELIGSPTNIDGQKAAQAASIILVTKIGAGKPFTRAQKRDILQANREKNGGTLKSDKSGEVLVPSQKSESGVTPPANEAQVDHIVPRSKGGTNDPSNAQVLSRKENRDKSDKTE</sequence>
<dbReference type="GO" id="GO:0004519">
    <property type="term" value="F:endonuclease activity"/>
    <property type="evidence" value="ECO:0007669"/>
    <property type="project" value="UniProtKB-KW"/>
</dbReference>
<feature type="region of interest" description="Disordered" evidence="2">
    <location>
        <begin position="358"/>
        <end position="427"/>
    </location>
</feature>
<comment type="caution">
    <text evidence="4">The sequence shown here is derived from an EMBL/GenBank/DDBJ whole genome shotgun (WGS) entry which is preliminary data.</text>
</comment>
<feature type="compositionally biased region" description="Basic and acidic residues" evidence="2">
    <location>
        <begin position="415"/>
        <end position="427"/>
    </location>
</feature>